<reference evidence="2" key="1">
    <citation type="submission" date="2021-03" db="EMBL/GenBank/DDBJ databases">
        <authorList>
            <person name="Tagirdzhanova G."/>
        </authorList>
    </citation>
    <scope>NUCLEOTIDE SEQUENCE</scope>
</reference>
<dbReference type="AlphaFoldDB" id="A0A8H3F7L4"/>
<keyword evidence="3" id="KW-1185">Reference proteome</keyword>
<accession>A0A8H3F7L4</accession>
<dbReference type="Proteomes" id="UP000664169">
    <property type="component" value="Unassembled WGS sequence"/>
</dbReference>
<sequence length="195" mass="22455">MSQDRLGYTPNWPHSQTDIWDTQSIPEENYEEAQSVSGTSESSYIETRSDPGRTFPERTTHRSSRETQSDPGEALPEFEDLQSEFEDTQSDSEGSHSSGTPDDRFRLFRERIEKASELDWYATAYSEDARALRREVVATQILAADAQAKAENFREIAIATRRAAKEEFEESLDEGREMKMFKIRRRGGQSKWERG</sequence>
<feature type="region of interest" description="Disordered" evidence="1">
    <location>
        <begin position="1"/>
        <end position="105"/>
    </location>
</feature>
<organism evidence="2 3">
    <name type="scientific">Gomphillus americanus</name>
    <dbReference type="NCBI Taxonomy" id="1940652"/>
    <lineage>
        <taxon>Eukaryota</taxon>
        <taxon>Fungi</taxon>
        <taxon>Dikarya</taxon>
        <taxon>Ascomycota</taxon>
        <taxon>Pezizomycotina</taxon>
        <taxon>Lecanoromycetes</taxon>
        <taxon>OSLEUM clade</taxon>
        <taxon>Ostropomycetidae</taxon>
        <taxon>Ostropales</taxon>
        <taxon>Graphidaceae</taxon>
        <taxon>Gomphilloideae</taxon>
        <taxon>Gomphillus</taxon>
    </lineage>
</organism>
<evidence type="ECO:0000313" key="2">
    <source>
        <dbReference type="EMBL" id="CAF9917507.1"/>
    </source>
</evidence>
<dbReference type="EMBL" id="CAJPDQ010000012">
    <property type="protein sequence ID" value="CAF9917507.1"/>
    <property type="molecule type" value="Genomic_DNA"/>
</dbReference>
<evidence type="ECO:0000313" key="3">
    <source>
        <dbReference type="Proteomes" id="UP000664169"/>
    </source>
</evidence>
<gene>
    <name evidence="2" type="ORF">GOMPHAMPRED_001286</name>
</gene>
<proteinExistence type="predicted"/>
<feature type="compositionally biased region" description="Polar residues" evidence="1">
    <location>
        <begin position="12"/>
        <end position="46"/>
    </location>
</feature>
<protein>
    <submittedName>
        <fullName evidence="2">Uncharacterized protein</fullName>
    </submittedName>
</protein>
<feature type="compositionally biased region" description="Basic and acidic residues" evidence="1">
    <location>
        <begin position="47"/>
        <end position="68"/>
    </location>
</feature>
<comment type="caution">
    <text evidence="2">The sequence shown here is derived from an EMBL/GenBank/DDBJ whole genome shotgun (WGS) entry which is preliminary data.</text>
</comment>
<feature type="compositionally biased region" description="Acidic residues" evidence="1">
    <location>
        <begin position="76"/>
        <end position="90"/>
    </location>
</feature>
<feature type="compositionally biased region" description="Polar residues" evidence="1">
    <location>
        <begin position="91"/>
        <end position="100"/>
    </location>
</feature>
<evidence type="ECO:0000256" key="1">
    <source>
        <dbReference type="SAM" id="MobiDB-lite"/>
    </source>
</evidence>
<name>A0A8H3F7L4_9LECA</name>